<name>A0A318EQ36_9FIRM</name>
<comment type="function">
    <text evidence="2">May play the central regulatory role in sporulation. It may be an element of the effector pathway responsible for the activation of sporulation genes in response to nutritional stress. Spo0A may act in concert with spo0H (a sigma factor) to control the expression of some genes that are critical to the sporulation process.</text>
</comment>
<comment type="caution">
    <text evidence="6">The sequence shown here is derived from an EMBL/GenBank/DDBJ whole genome shotgun (WGS) entry which is preliminary data.</text>
</comment>
<organism evidence="6 7">
    <name type="scientific">Lachnotalea glycerini</name>
    <dbReference type="NCBI Taxonomy" id="1763509"/>
    <lineage>
        <taxon>Bacteria</taxon>
        <taxon>Bacillati</taxon>
        <taxon>Bacillota</taxon>
        <taxon>Clostridia</taxon>
        <taxon>Lachnospirales</taxon>
        <taxon>Lachnospiraceae</taxon>
        <taxon>Lachnotalea</taxon>
    </lineage>
</organism>
<dbReference type="AlphaFoldDB" id="A0A318EQ36"/>
<feature type="modified residue" description="4-aspartylphosphate" evidence="3">
    <location>
        <position position="73"/>
    </location>
</feature>
<dbReference type="InterPro" id="IPR005561">
    <property type="entry name" value="ANTAR"/>
</dbReference>
<dbReference type="GO" id="GO:0003723">
    <property type="term" value="F:RNA binding"/>
    <property type="evidence" value="ECO:0007669"/>
    <property type="project" value="InterPro"/>
</dbReference>
<evidence type="ECO:0000259" key="5">
    <source>
        <dbReference type="PROSITE" id="PS50921"/>
    </source>
</evidence>
<dbReference type="InterPro" id="IPR008327">
    <property type="entry name" value="Sig_transdc_resp-reg_antiterm"/>
</dbReference>
<dbReference type="InterPro" id="IPR011006">
    <property type="entry name" value="CheY-like_superfamily"/>
</dbReference>
<proteinExistence type="predicted"/>
<protein>
    <recommendedName>
        <fullName evidence="1">Stage 0 sporulation protein A homolog</fullName>
    </recommendedName>
</protein>
<evidence type="ECO:0000256" key="1">
    <source>
        <dbReference type="ARBA" id="ARBA00018672"/>
    </source>
</evidence>
<dbReference type="SMART" id="SM00448">
    <property type="entry name" value="REC"/>
    <property type="match status" value="1"/>
</dbReference>
<evidence type="ECO:0000259" key="4">
    <source>
        <dbReference type="PROSITE" id="PS50110"/>
    </source>
</evidence>
<dbReference type="InterPro" id="IPR036388">
    <property type="entry name" value="WH-like_DNA-bd_sf"/>
</dbReference>
<evidence type="ECO:0000256" key="3">
    <source>
        <dbReference type="PROSITE-ProRule" id="PRU00169"/>
    </source>
</evidence>
<gene>
    <name evidence="6" type="ORF">C8E03_102372</name>
</gene>
<dbReference type="PANTHER" id="PTHR43367:SF1">
    <property type="entry name" value="TWO-COMPONENT RESPONSE REGULATOR-LIKE APRR6-RELATED"/>
    <property type="match status" value="1"/>
</dbReference>
<dbReference type="PROSITE" id="PS50921">
    <property type="entry name" value="ANTAR"/>
    <property type="match status" value="1"/>
</dbReference>
<evidence type="ECO:0000313" key="7">
    <source>
        <dbReference type="Proteomes" id="UP000247523"/>
    </source>
</evidence>
<dbReference type="Gene3D" id="1.10.10.10">
    <property type="entry name" value="Winged helix-like DNA-binding domain superfamily/Winged helix DNA-binding domain"/>
    <property type="match status" value="1"/>
</dbReference>
<dbReference type="SMART" id="SM01012">
    <property type="entry name" value="ANTAR"/>
    <property type="match status" value="1"/>
</dbReference>
<feature type="domain" description="ANTAR" evidence="5">
    <location>
        <begin position="144"/>
        <end position="205"/>
    </location>
</feature>
<feature type="domain" description="Response regulatory" evidence="4">
    <location>
        <begin position="23"/>
        <end position="138"/>
    </location>
</feature>
<keyword evidence="3" id="KW-0597">Phosphoprotein</keyword>
<dbReference type="PIRSF" id="PIRSF036382">
    <property type="entry name" value="RR_antiterm"/>
    <property type="match status" value="1"/>
</dbReference>
<dbReference type="GO" id="GO:0000160">
    <property type="term" value="P:phosphorelay signal transduction system"/>
    <property type="evidence" value="ECO:0007669"/>
    <property type="project" value="InterPro"/>
</dbReference>
<dbReference type="Gene3D" id="3.40.50.2300">
    <property type="match status" value="1"/>
</dbReference>
<dbReference type="Proteomes" id="UP000247523">
    <property type="component" value="Unassembled WGS sequence"/>
</dbReference>
<dbReference type="Pfam" id="PF00072">
    <property type="entry name" value="Response_reg"/>
    <property type="match status" value="1"/>
</dbReference>
<dbReference type="SUPFAM" id="SSF52172">
    <property type="entry name" value="CheY-like"/>
    <property type="match status" value="1"/>
</dbReference>
<dbReference type="PROSITE" id="PS50110">
    <property type="entry name" value="RESPONSE_REGULATORY"/>
    <property type="match status" value="1"/>
</dbReference>
<sequence>MNYFGTWITFRNEVEPMEKIEKSVVIIDDEPITRMDLREMLENQGYRVMGEAADGFDAIELCRQYLPDVVLLDVKMPLLDGLSAARVINNENLAGTIIMLTAYNEKEFVNEAKISGVGGYLVKPIEETQLIPNIEIAVARNMEFQKLRKEFEKVSERLENRRLIEQAKGIVMDKKGISEQEAYDHIRKLSQMKNISMKRVSEIILSNTGV</sequence>
<dbReference type="Pfam" id="PF03861">
    <property type="entry name" value="ANTAR"/>
    <property type="match status" value="1"/>
</dbReference>
<accession>A0A318EQ36</accession>
<evidence type="ECO:0000313" key="6">
    <source>
        <dbReference type="EMBL" id="PXV93601.1"/>
    </source>
</evidence>
<dbReference type="PANTHER" id="PTHR43367">
    <property type="match status" value="1"/>
</dbReference>
<dbReference type="EMBL" id="QICS01000002">
    <property type="protein sequence ID" value="PXV93601.1"/>
    <property type="molecule type" value="Genomic_DNA"/>
</dbReference>
<dbReference type="InterPro" id="IPR001789">
    <property type="entry name" value="Sig_transdc_resp-reg_receiver"/>
</dbReference>
<reference evidence="6 7" key="1">
    <citation type="submission" date="2018-05" db="EMBL/GenBank/DDBJ databases">
        <title>Genomic Encyclopedia of Type Strains, Phase IV (KMG-IV): sequencing the most valuable type-strain genomes for metagenomic binning, comparative biology and taxonomic classification.</title>
        <authorList>
            <person name="Goeker M."/>
        </authorList>
    </citation>
    <scope>NUCLEOTIDE SEQUENCE [LARGE SCALE GENOMIC DNA]</scope>
    <source>
        <strain evidence="6 7">DSM 28816</strain>
    </source>
</reference>
<evidence type="ECO:0000256" key="2">
    <source>
        <dbReference type="ARBA" id="ARBA00024867"/>
    </source>
</evidence>